<dbReference type="KEGG" id="pmy:Pmen_1871"/>
<feature type="transmembrane region" description="Helical" evidence="1">
    <location>
        <begin position="83"/>
        <end position="102"/>
    </location>
</feature>
<dbReference type="STRING" id="399739.Pmen_1871"/>
<organism evidence="2">
    <name type="scientific">Ectopseudomonas mendocina (strain ymp)</name>
    <name type="common">Pseudomonas mendocina</name>
    <dbReference type="NCBI Taxonomy" id="399739"/>
    <lineage>
        <taxon>Bacteria</taxon>
        <taxon>Pseudomonadati</taxon>
        <taxon>Pseudomonadota</taxon>
        <taxon>Gammaproteobacteria</taxon>
        <taxon>Pseudomonadales</taxon>
        <taxon>Pseudomonadaceae</taxon>
        <taxon>Ectopseudomonas</taxon>
    </lineage>
</organism>
<evidence type="ECO:0000256" key="1">
    <source>
        <dbReference type="SAM" id="Phobius"/>
    </source>
</evidence>
<protein>
    <submittedName>
        <fullName evidence="2">Uncharacterized protein</fullName>
    </submittedName>
</protein>
<feature type="transmembrane region" description="Helical" evidence="1">
    <location>
        <begin position="154"/>
        <end position="173"/>
    </location>
</feature>
<feature type="transmembrane region" description="Helical" evidence="1">
    <location>
        <begin position="194"/>
        <end position="216"/>
    </location>
</feature>
<dbReference type="EMBL" id="CP000680">
    <property type="protein sequence ID" value="ABP84634.1"/>
    <property type="molecule type" value="Genomic_DNA"/>
</dbReference>
<keyword evidence="1" id="KW-0472">Membrane</keyword>
<keyword evidence="1" id="KW-1133">Transmembrane helix</keyword>
<dbReference type="HOGENOM" id="CLU_1089354_0_0_6"/>
<feature type="transmembrane region" description="Helical" evidence="1">
    <location>
        <begin position="7"/>
        <end position="32"/>
    </location>
</feature>
<reference evidence="2" key="1">
    <citation type="submission" date="2007-04" db="EMBL/GenBank/DDBJ databases">
        <title>Complete sequence of Pseudomonas mendocina ymp.</title>
        <authorList>
            <consortium name="US DOE Joint Genome Institute"/>
            <person name="Copeland A."/>
            <person name="Lucas S."/>
            <person name="Lapidus A."/>
            <person name="Barry K."/>
            <person name="Glavina del Rio T."/>
            <person name="Dalin E."/>
            <person name="Tice H."/>
            <person name="Pitluck S."/>
            <person name="Kiss H."/>
            <person name="Brettin T."/>
            <person name="Detter J.C."/>
            <person name="Bruce D."/>
            <person name="Han C."/>
            <person name="Schmutz J."/>
            <person name="Larimer F."/>
            <person name="Land M."/>
            <person name="Hauser L."/>
            <person name="Kyrpides N."/>
            <person name="Mikhailova N."/>
            <person name="Hersman L."/>
            <person name="Dubois J."/>
            <person name="Maurice P."/>
            <person name="Richardson P."/>
        </authorList>
    </citation>
    <scope>NUCLEOTIDE SEQUENCE [LARGE SCALE GENOMIC DNA]</scope>
    <source>
        <strain evidence="2">Ymp</strain>
    </source>
</reference>
<proteinExistence type="predicted"/>
<feature type="transmembrane region" description="Helical" evidence="1">
    <location>
        <begin position="222"/>
        <end position="240"/>
    </location>
</feature>
<dbReference type="OrthoDB" id="7067875at2"/>
<feature type="transmembrane region" description="Helical" evidence="1">
    <location>
        <begin position="52"/>
        <end position="74"/>
    </location>
</feature>
<dbReference type="AlphaFoldDB" id="A4XTG8"/>
<accession>A4XTG8</accession>
<gene>
    <name evidence="2" type="ordered locus">Pmen_1871</name>
</gene>
<dbReference type="eggNOG" id="ENOG5031AS7">
    <property type="taxonomic scope" value="Bacteria"/>
</dbReference>
<evidence type="ECO:0000313" key="2">
    <source>
        <dbReference type="EMBL" id="ABP84634.1"/>
    </source>
</evidence>
<keyword evidence="1" id="KW-0812">Transmembrane</keyword>
<name>A4XTG8_ECTM1</name>
<sequence length="255" mass="29082">MQLVLRLPYLAFSIVFVLALYVLCAAANYAWLDSSLLEWLVYEEILNTHEDSFLEVLSAVLWLLSCVIFLYLFLVSEHKVERFWLVFYAGLSFFAFGEEISWGHHLLNYSEYVPVIAANNAQGETNLHNINVAALLGLSEDFPYYRYLANLSHLLNPLFYLFLSFLWLGLPLVKKTGVIGRFVLIKYMPVPSNGFLVFFFLHSVVFVFVDVALFNVGYIYEMYIALAALIVGLDIFRCGLPQPATSDQLVAIEVS</sequence>